<dbReference type="InParanoid" id="A0A1Y2GR42"/>
<evidence type="ECO:0000256" key="1">
    <source>
        <dbReference type="SAM" id="MobiDB-lite"/>
    </source>
</evidence>
<proteinExistence type="predicted"/>
<feature type="compositionally biased region" description="Polar residues" evidence="1">
    <location>
        <begin position="156"/>
        <end position="169"/>
    </location>
</feature>
<evidence type="ECO:0000313" key="3">
    <source>
        <dbReference type="Proteomes" id="UP000193648"/>
    </source>
</evidence>
<feature type="compositionally biased region" description="Polar residues" evidence="1">
    <location>
        <begin position="1"/>
        <end position="18"/>
    </location>
</feature>
<feature type="region of interest" description="Disordered" evidence="1">
    <location>
        <begin position="1"/>
        <end position="65"/>
    </location>
</feature>
<feature type="compositionally biased region" description="Low complexity" evidence="1">
    <location>
        <begin position="134"/>
        <end position="147"/>
    </location>
</feature>
<dbReference type="AlphaFoldDB" id="A0A1Y2GR42"/>
<dbReference type="GeneID" id="33563582"/>
<keyword evidence="3" id="KW-1185">Reference proteome</keyword>
<dbReference type="OrthoDB" id="294052at2759"/>
<feature type="compositionally biased region" description="Polar residues" evidence="1">
    <location>
        <begin position="916"/>
        <end position="935"/>
    </location>
</feature>
<feature type="region of interest" description="Disordered" evidence="1">
    <location>
        <begin position="85"/>
        <end position="192"/>
    </location>
</feature>
<feature type="region of interest" description="Disordered" evidence="1">
    <location>
        <begin position="713"/>
        <end position="783"/>
    </location>
</feature>
<feature type="region of interest" description="Disordered" evidence="1">
    <location>
        <begin position="914"/>
        <end position="964"/>
    </location>
</feature>
<feature type="compositionally biased region" description="Low complexity" evidence="1">
    <location>
        <begin position="741"/>
        <end position="761"/>
    </location>
</feature>
<feature type="compositionally biased region" description="Basic and acidic residues" evidence="1">
    <location>
        <begin position="223"/>
        <end position="245"/>
    </location>
</feature>
<feature type="compositionally biased region" description="Gly residues" evidence="1">
    <location>
        <begin position="50"/>
        <end position="60"/>
    </location>
</feature>
<gene>
    <name evidence="2" type="ORF">BCR41DRAFT_32999</name>
</gene>
<protein>
    <submittedName>
        <fullName evidence="2">Uncharacterized protein</fullName>
    </submittedName>
</protein>
<organism evidence="2 3">
    <name type="scientific">Lobosporangium transversale</name>
    <dbReference type="NCBI Taxonomy" id="64571"/>
    <lineage>
        <taxon>Eukaryota</taxon>
        <taxon>Fungi</taxon>
        <taxon>Fungi incertae sedis</taxon>
        <taxon>Mucoromycota</taxon>
        <taxon>Mortierellomycotina</taxon>
        <taxon>Mortierellomycetes</taxon>
        <taxon>Mortierellales</taxon>
        <taxon>Mortierellaceae</taxon>
        <taxon>Lobosporangium</taxon>
    </lineage>
</organism>
<feature type="region of interest" description="Disordered" evidence="1">
    <location>
        <begin position="523"/>
        <end position="587"/>
    </location>
</feature>
<feature type="region of interest" description="Disordered" evidence="1">
    <location>
        <begin position="209"/>
        <end position="286"/>
    </location>
</feature>
<reference evidence="2 3" key="1">
    <citation type="submission" date="2016-07" db="EMBL/GenBank/DDBJ databases">
        <title>Pervasive Adenine N6-methylation of Active Genes in Fungi.</title>
        <authorList>
            <consortium name="DOE Joint Genome Institute"/>
            <person name="Mondo S.J."/>
            <person name="Dannebaum R.O."/>
            <person name="Kuo R.C."/>
            <person name="Labutti K."/>
            <person name="Haridas S."/>
            <person name="Kuo A."/>
            <person name="Salamov A."/>
            <person name="Ahrendt S.R."/>
            <person name="Lipzen A."/>
            <person name="Sullivan W."/>
            <person name="Andreopoulos W.B."/>
            <person name="Clum A."/>
            <person name="Lindquist E."/>
            <person name="Daum C."/>
            <person name="Ramamoorthy G.K."/>
            <person name="Gryganskyi A."/>
            <person name="Culley D."/>
            <person name="Magnuson J.K."/>
            <person name="James T.Y."/>
            <person name="O'Malley M.A."/>
            <person name="Stajich J.E."/>
            <person name="Spatafora J.W."/>
            <person name="Visel A."/>
            <person name="Grigoriev I.V."/>
        </authorList>
    </citation>
    <scope>NUCLEOTIDE SEQUENCE [LARGE SCALE GENOMIC DNA]</scope>
    <source>
        <strain evidence="2 3">NRRL 3116</strain>
    </source>
</reference>
<dbReference type="EMBL" id="MCFF01000013">
    <property type="protein sequence ID" value="ORZ19977.1"/>
    <property type="molecule type" value="Genomic_DNA"/>
</dbReference>
<feature type="region of interest" description="Disordered" evidence="1">
    <location>
        <begin position="977"/>
        <end position="1006"/>
    </location>
</feature>
<comment type="caution">
    <text evidence="2">The sequence shown here is derived from an EMBL/GenBank/DDBJ whole genome shotgun (WGS) entry which is preliminary data.</text>
</comment>
<accession>A0A1Y2GR42</accession>
<dbReference type="Proteomes" id="UP000193648">
    <property type="component" value="Unassembled WGS sequence"/>
</dbReference>
<sequence length="1094" mass="115182">MSSSTSPKNFVQGTTGTAMSRGRSGDSILSNNDTKGADSLPGTWSSPSLGAGGGSTGVGIGSNSSSLFGVTGAVAQIARMRTKIDSPLFETEEKDKESQEAEELLASDTELAPPPLPISSASPVSYSRTEDGSKSLSSSMPSSAGTSVATLVNRRPSLTTSQNHSSDQYGFNKGDLGPKPATFEGIKKGNNNSKISSLLAPIMPSSAGHTVVSVSEQSEGGASDEHEMGQELRPIHTPKCNREATEIYPSADEESDNEDKLKNDRTVLPPSIPPPLPPRHVSQGPLQCQPQQHDEIAPDQESVSMRVEPIIQNREDLINRLMNIICGQPESGAHRFRIITIHMAAELLMEFVFTKGVSNNTATNASTIKEENNQAQNAAASQQSAESHLGEVDMQRLASAEAQFRVRVQKGIRRLERKKQRASLKQGGDGAGTASLFPQPLGILTGRIERAMTESKLGIDKQIVNIIAESSVIYGPDKDLDNEPDIDPTPELATLFSLDPEYTNIRHEKTDTRGRTWKNEEYINGQHQNQPPVSSSSNGPISFKERFRSRSRTRSKISSMIRGSSEPRPPQSDRQDAPLQPPQSRLSGTQRLEAMVVRYIKWLHILIQCRQVLSRKAVTPAGPSASPNPATFGVTTNHGLMARALIAGAPLQPTVDTTSVEANSVNLLADKGSPSISITKSFEDSRNSTPLLASIPALNMAPTLPAQIERRSSDLLSGGGHTTPTSSSGNVVSAHKGLQKALATTATTTTTAQGNGTPLTTLESPTLAPKETGGVTGLTPSPLAEPVNADFTWPSSAPSSKSSFTSLSLTSTVPYETADSGSEQGGKPTTTALQSESIKASGRGIGAKSALTATAALEAAAAANSNNANGFGHSINANNHPFINDMLTNHLDPLSASVSEVIRKSSARFKSVVDPLSSNQLFKPSPSPSVASSTLGPEKEPLPPVNKGFYRPTAPIAGPPTELSAATSSASSVVSMNSKPASSYVPTRQRSPSGGSTNSWTSHSAGTAVSTAGTSVLGAVSSSVIRRVSEDYSTLNELTSPGSVKIVRDGNENEDGSGFMSILDPGHPAQQSDPQVAKILETLGLTATNINLSA</sequence>
<feature type="compositionally biased region" description="Polar residues" evidence="1">
    <location>
        <begin position="525"/>
        <end position="540"/>
    </location>
</feature>
<name>A0A1Y2GR42_9FUNG</name>
<dbReference type="RefSeq" id="XP_021882517.1">
    <property type="nucleotide sequence ID" value="XM_022021738.1"/>
</dbReference>
<evidence type="ECO:0000313" key="2">
    <source>
        <dbReference type="EMBL" id="ORZ19977.1"/>
    </source>
</evidence>